<dbReference type="EMBL" id="KN747816">
    <property type="protein sequence ID" value="KIH51048.1"/>
    <property type="molecule type" value="Genomic_DNA"/>
</dbReference>
<gene>
    <name evidence="6" type="ORF">ANCDUO_18869</name>
</gene>
<keyword evidence="7" id="KW-1185">Reference proteome</keyword>
<dbReference type="GO" id="GO:0097037">
    <property type="term" value="P:heme export"/>
    <property type="evidence" value="ECO:0007669"/>
    <property type="project" value="TreeGrafter"/>
</dbReference>
<dbReference type="OrthoDB" id="422206at2759"/>
<dbReference type="AlphaFoldDB" id="A0A0C2C426"/>
<evidence type="ECO:0000313" key="7">
    <source>
        <dbReference type="Proteomes" id="UP000054047"/>
    </source>
</evidence>
<feature type="transmembrane region" description="Helical" evidence="5">
    <location>
        <begin position="55"/>
        <end position="74"/>
    </location>
</feature>
<evidence type="ECO:0008006" key="8">
    <source>
        <dbReference type="Google" id="ProtNLM"/>
    </source>
</evidence>
<organism evidence="6 7">
    <name type="scientific">Ancylostoma duodenale</name>
    <dbReference type="NCBI Taxonomy" id="51022"/>
    <lineage>
        <taxon>Eukaryota</taxon>
        <taxon>Metazoa</taxon>
        <taxon>Ecdysozoa</taxon>
        <taxon>Nematoda</taxon>
        <taxon>Chromadorea</taxon>
        <taxon>Rhabditida</taxon>
        <taxon>Rhabditina</taxon>
        <taxon>Rhabditomorpha</taxon>
        <taxon>Strongyloidea</taxon>
        <taxon>Ancylostomatidae</taxon>
        <taxon>Ancylostomatinae</taxon>
        <taxon>Ancylostoma</taxon>
    </lineage>
</organism>
<keyword evidence="4 5" id="KW-0472">Membrane</keyword>
<keyword evidence="2 5" id="KW-0812">Transmembrane</keyword>
<dbReference type="InterPro" id="IPR036259">
    <property type="entry name" value="MFS_trans_sf"/>
</dbReference>
<sequence>MEKHGSEPRVYVKRWAILVMFILLSASNGAQWIMYSVIAQIVSDFYGVSYTAVDWTSMIYMLTYIFLFIPASAVTKEIRKFSNDFVHLFTKIV</sequence>
<dbReference type="InterPro" id="IPR049680">
    <property type="entry name" value="FLVCR1-2_SLC49-like"/>
</dbReference>
<dbReference type="PANTHER" id="PTHR10924:SF4">
    <property type="entry name" value="GH15861P"/>
    <property type="match status" value="1"/>
</dbReference>
<dbReference type="GO" id="GO:0016020">
    <property type="term" value="C:membrane"/>
    <property type="evidence" value="ECO:0007669"/>
    <property type="project" value="UniProtKB-SubCell"/>
</dbReference>
<protein>
    <recommendedName>
        <fullName evidence="8">MFS transporter</fullName>
    </recommendedName>
</protein>
<evidence type="ECO:0000313" key="6">
    <source>
        <dbReference type="EMBL" id="KIH51048.1"/>
    </source>
</evidence>
<dbReference type="Proteomes" id="UP000054047">
    <property type="component" value="Unassembled WGS sequence"/>
</dbReference>
<accession>A0A0C2C426</accession>
<evidence type="ECO:0000256" key="5">
    <source>
        <dbReference type="SAM" id="Phobius"/>
    </source>
</evidence>
<evidence type="ECO:0000256" key="2">
    <source>
        <dbReference type="ARBA" id="ARBA00022692"/>
    </source>
</evidence>
<evidence type="ECO:0000256" key="4">
    <source>
        <dbReference type="ARBA" id="ARBA00023136"/>
    </source>
</evidence>
<dbReference type="SUPFAM" id="SSF103473">
    <property type="entry name" value="MFS general substrate transporter"/>
    <property type="match status" value="1"/>
</dbReference>
<proteinExistence type="predicted"/>
<evidence type="ECO:0000256" key="1">
    <source>
        <dbReference type="ARBA" id="ARBA00004141"/>
    </source>
</evidence>
<keyword evidence="3 5" id="KW-1133">Transmembrane helix</keyword>
<dbReference type="GO" id="GO:0020037">
    <property type="term" value="F:heme binding"/>
    <property type="evidence" value="ECO:0007669"/>
    <property type="project" value="TreeGrafter"/>
</dbReference>
<evidence type="ECO:0000256" key="3">
    <source>
        <dbReference type="ARBA" id="ARBA00022989"/>
    </source>
</evidence>
<dbReference type="PANTHER" id="PTHR10924">
    <property type="entry name" value="MAJOR FACILITATOR SUPERFAMILY PROTEIN-RELATED"/>
    <property type="match status" value="1"/>
</dbReference>
<dbReference type="GO" id="GO:0015232">
    <property type="term" value="F:heme transmembrane transporter activity"/>
    <property type="evidence" value="ECO:0007669"/>
    <property type="project" value="TreeGrafter"/>
</dbReference>
<name>A0A0C2C426_9BILA</name>
<feature type="transmembrane region" description="Helical" evidence="5">
    <location>
        <begin position="12"/>
        <end position="35"/>
    </location>
</feature>
<comment type="subcellular location">
    <subcellularLocation>
        <location evidence="1">Membrane</location>
        <topology evidence="1">Multi-pass membrane protein</topology>
    </subcellularLocation>
</comment>
<reference evidence="6 7" key="1">
    <citation type="submission" date="2013-12" db="EMBL/GenBank/DDBJ databases">
        <title>Draft genome of the parsitic nematode Ancylostoma duodenale.</title>
        <authorList>
            <person name="Mitreva M."/>
        </authorList>
    </citation>
    <scope>NUCLEOTIDE SEQUENCE [LARGE SCALE GENOMIC DNA]</scope>
    <source>
        <strain evidence="6 7">Zhejiang</strain>
    </source>
</reference>